<dbReference type="Proteomes" id="UP000295680">
    <property type="component" value="Unassembled WGS sequence"/>
</dbReference>
<keyword evidence="5" id="KW-1185">Reference proteome</keyword>
<proteinExistence type="inferred from homology"/>
<sequence length="383" mass="40511">MTVDGPAPRKHRYRTDGHHPLPQRVKRERARNWHDDDVFARINWRVYTHTELWDMIQQAAPGQLGAVAHNWGLVAQGVDATTAKVHEVVQRLMFSWRGPSAQQAAASVSALTRWAADASETAHTVGKGLDSYTSAVERAQQHMPEPVHYWAERSYKAGYDVKTLDGPNGLYMADQLMDDVMPSKKQADEAKERAIDVMRTYEASSRDVHNDLPQPFQAPPSTTDLSAADNPAPVRPDPRPDPVIGTPDTKPLRPIPDPSHPGAVFVGVPGTDAQSAGVDPVAPGYGSASGLGYGPGADSSSGRGAGFAGAAGPGSGVGVVGPEGAAGYRAVAGTRSGAQSSACYPPGAAGANREEDLEHKSKWGAGIDLLDDLPPAFPSVLGE</sequence>
<evidence type="ECO:0000313" key="5">
    <source>
        <dbReference type="Proteomes" id="UP000295680"/>
    </source>
</evidence>
<dbReference type="Pfam" id="PF00823">
    <property type="entry name" value="PPE"/>
    <property type="match status" value="1"/>
</dbReference>
<dbReference type="Gene3D" id="1.20.1260.20">
    <property type="entry name" value="PPE superfamily"/>
    <property type="match status" value="1"/>
</dbReference>
<accession>A0A4R2J656</accession>
<organism evidence="4 5">
    <name type="scientific">Actinocrispum wychmicini</name>
    <dbReference type="NCBI Taxonomy" id="1213861"/>
    <lineage>
        <taxon>Bacteria</taxon>
        <taxon>Bacillati</taxon>
        <taxon>Actinomycetota</taxon>
        <taxon>Actinomycetes</taxon>
        <taxon>Pseudonocardiales</taxon>
        <taxon>Pseudonocardiaceae</taxon>
        <taxon>Actinocrispum</taxon>
    </lineage>
</organism>
<dbReference type="SUPFAM" id="SSF140459">
    <property type="entry name" value="PE/PPE dimer-like"/>
    <property type="match status" value="1"/>
</dbReference>
<feature type="domain" description="PPE" evidence="3">
    <location>
        <begin position="57"/>
        <end position="212"/>
    </location>
</feature>
<dbReference type="AlphaFoldDB" id="A0A4R2J656"/>
<dbReference type="InterPro" id="IPR000030">
    <property type="entry name" value="PPE_dom"/>
</dbReference>
<evidence type="ECO:0000256" key="1">
    <source>
        <dbReference type="ARBA" id="ARBA00010652"/>
    </source>
</evidence>
<evidence type="ECO:0000259" key="3">
    <source>
        <dbReference type="Pfam" id="PF00823"/>
    </source>
</evidence>
<comment type="caution">
    <text evidence="4">The sequence shown here is derived from an EMBL/GenBank/DDBJ whole genome shotgun (WGS) entry which is preliminary data.</text>
</comment>
<dbReference type="EMBL" id="SLWS01000011">
    <property type="protein sequence ID" value="TCO52962.1"/>
    <property type="molecule type" value="Genomic_DNA"/>
</dbReference>
<reference evidence="4 5" key="1">
    <citation type="submission" date="2019-03" db="EMBL/GenBank/DDBJ databases">
        <title>Genomic Encyclopedia of Type Strains, Phase IV (KMG-IV): sequencing the most valuable type-strain genomes for metagenomic binning, comparative biology and taxonomic classification.</title>
        <authorList>
            <person name="Goeker M."/>
        </authorList>
    </citation>
    <scope>NUCLEOTIDE SEQUENCE [LARGE SCALE GENOMIC DNA]</scope>
    <source>
        <strain evidence="4 5">DSM 45934</strain>
    </source>
</reference>
<name>A0A4R2J656_9PSEU</name>
<evidence type="ECO:0000256" key="2">
    <source>
        <dbReference type="SAM" id="MobiDB-lite"/>
    </source>
</evidence>
<comment type="similarity">
    <text evidence="1">Belongs to the mycobacterial PPE family.</text>
</comment>
<protein>
    <submittedName>
        <fullName evidence="4">PPE family protein</fullName>
    </submittedName>
</protein>
<evidence type="ECO:0000313" key="4">
    <source>
        <dbReference type="EMBL" id="TCO52962.1"/>
    </source>
</evidence>
<gene>
    <name evidence="4" type="ORF">EV192_111156</name>
</gene>
<feature type="region of interest" description="Disordered" evidence="2">
    <location>
        <begin position="204"/>
        <end position="266"/>
    </location>
</feature>
<feature type="region of interest" description="Disordered" evidence="2">
    <location>
        <begin position="334"/>
        <end position="357"/>
    </location>
</feature>
<dbReference type="InterPro" id="IPR038332">
    <property type="entry name" value="PPE_sf"/>
</dbReference>
<feature type="region of interest" description="Disordered" evidence="2">
    <location>
        <begin position="1"/>
        <end position="23"/>
    </location>
</feature>